<evidence type="ECO:0000256" key="1">
    <source>
        <dbReference type="ARBA" id="ARBA00006484"/>
    </source>
</evidence>
<dbReference type="InterPro" id="IPR020904">
    <property type="entry name" value="Sc_DH/Rdtase_CS"/>
</dbReference>
<sequence>MADQFATYPSLRDRRVLVTGGASGIGASIVRHFAEQGAHVGFLDLDEAAAAATLAGMPEGSTVRFAKVDLRDIPALRLAIASLRDQLGGPFTVLVNNAARDDRHAIDDVTPEYWDDRMATNLRHQFFCVQALKPDMIAAGGGSIINMSSNSFLLASGGMPAYTAAKSAVIGLTRGLARDLGPHHIRANIVYPGWIITQRQLDLWMTDEAEQKRVSGQCIPDRLYEPDVARMVLWLAADDSRMVTAREFVVDGGWF</sequence>
<evidence type="ECO:0000256" key="2">
    <source>
        <dbReference type="ARBA" id="ARBA00023002"/>
    </source>
</evidence>
<dbReference type="InterPro" id="IPR036291">
    <property type="entry name" value="NAD(P)-bd_dom_sf"/>
</dbReference>
<dbReference type="Pfam" id="PF13561">
    <property type="entry name" value="adh_short_C2"/>
    <property type="match status" value="1"/>
</dbReference>
<keyword evidence="4" id="KW-1185">Reference proteome</keyword>
<dbReference type="FunFam" id="3.40.50.720:FF:000084">
    <property type="entry name" value="Short-chain dehydrogenase reductase"/>
    <property type="match status" value="1"/>
</dbReference>
<evidence type="ECO:0000313" key="4">
    <source>
        <dbReference type="Proteomes" id="UP000500767"/>
    </source>
</evidence>
<name>A0A6M8HVN2_9PROT</name>
<dbReference type="PRINTS" id="PR00081">
    <property type="entry name" value="GDHRDH"/>
</dbReference>
<dbReference type="PROSITE" id="PS00061">
    <property type="entry name" value="ADH_SHORT"/>
    <property type="match status" value="1"/>
</dbReference>
<dbReference type="SUPFAM" id="SSF51735">
    <property type="entry name" value="NAD(P)-binding Rossmann-fold domains"/>
    <property type="match status" value="1"/>
</dbReference>
<dbReference type="CDD" id="cd05233">
    <property type="entry name" value="SDR_c"/>
    <property type="match status" value="1"/>
</dbReference>
<comment type="similarity">
    <text evidence="1">Belongs to the short-chain dehydrogenases/reductases (SDR) family.</text>
</comment>
<dbReference type="EMBL" id="CP053708">
    <property type="protein sequence ID" value="QKE92432.1"/>
    <property type="molecule type" value="Genomic_DNA"/>
</dbReference>
<dbReference type="Gene3D" id="3.40.50.720">
    <property type="entry name" value="NAD(P)-binding Rossmann-like Domain"/>
    <property type="match status" value="1"/>
</dbReference>
<organism evidence="3 4">
    <name type="scientific">Lichenicola cladoniae</name>
    <dbReference type="NCBI Taxonomy" id="1484109"/>
    <lineage>
        <taxon>Bacteria</taxon>
        <taxon>Pseudomonadati</taxon>
        <taxon>Pseudomonadota</taxon>
        <taxon>Alphaproteobacteria</taxon>
        <taxon>Acetobacterales</taxon>
        <taxon>Acetobacteraceae</taxon>
        <taxon>Lichenicola</taxon>
    </lineage>
</organism>
<proteinExistence type="inferred from homology"/>
<dbReference type="AlphaFoldDB" id="A0A6M8HVN2"/>
<dbReference type="KEGG" id="lck:HN018_04555"/>
<dbReference type="PRINTS" id="PR00080">
    <property type="entry name" value="SDRFAMILY"/>
</dbReference>
<accession>A0A6M8HVN2</accession>
<protein>
    <submittedName>
        <fullName evidence="3">SDR family oxidoreductase</fullName>
    </submittedName>
</protein>
<evidence type="ECO:0000313" key="3">
    <source>
        <dbReference type="EMBL" id="QKE92432.1"/>
    </source>
</evidence>
<dbReference type="GO" id="GO:0016616">
    <property type="term" value="F:oxidoreductase activity, acting on the CH-OH group of donors, NAD or NADP as acceptor"/>
    <property type="evidence" value="ECO:0007669"/>
    <property type="project" value="TreeGrafter"/>
</dbReference>
<dbReference type="Proteomes" id="UP000500767">
    <property type="component" value="Chromosome"/>
</dbReference>
<gene>
    <name evidence="3" type="ORF">HN018_04555</name>
</gene>
<keyword evidence="2" id="KW-0560">Oxidoreductase</keyword>
<dbReference type="PANTHER" id="PTHR42760:SF133">
    <property type="entry name" value="3-OXOACYL-[ACYL-CARRIER-PROTEIN] REDUCTASE"/>
    <property type="match status" value="1"/>
</dbReference>
<reference evidence="3 4" key="1">
    <citation type="journal article" date="2014" name="World J. Microbiol. Biotechnol.">
        <title>Biodiversity and physiological characteristics of Antarctic and Arctic lichens-associated bacteria.</title>
        <authorList>
            <person name="Lee Y.M."/>
            <person name="Kim E.H."/>
            <person name="Lee H.K."/>
            <person name="Hong S.G."/>
        </authorList>
    </citation>
    <scope>NUCLEOTIDE SEQUENCE [LARGE SCALE GENOMIC DNA]</scope>
    <source>
        <strain evidence="3 4">PAMC 26569</strain>
    </source>
</reference>
<dbReference type="PANTHER" id="PTHR42760">
    <property type="entry name" value="SHORT-CHAIN DEHYDROGENASES/REDUCTASES FAMILY MEMBER"/>
    <property type="match status" value="1"/>
</dbReference>
<dbReference type="InterPro" id="IPR002347">
    <property type="entry name" value="SDR_fam"/>
</dbReference>